<evidence type="ECO:0000256" key="5">
    <source>
        <dbReference type="ARBA" id="ARBA00023136"/>
    </source>
</evidence>
<dbReference type="InterPro" id="IPR051085">
    <property type="entry name" value="MB_O-acyltransferase"/>
</dbReference>
<dbReference type="GO" id="GO:0016409">
    <property type="term" value="F:palmitoyltransferase activity"/>
    <property type="evidence" value="ECO:0007669"/>
    <property type="project" value="TreeGrafter"/>
</dbReference>
<keyword evidence="4" id="KW-1133">Transmembrane helix</keyword>
<dbReference type="Pfam" id="PF03062">
    <property type="entry name" value="MBOAT"/>
    <property type="match status" value="1"/>
</dbReference>
<comment type="subcellular location">
    <subcellularLocation>
        <location evidence="1">Endoplasmic reticulum membrane</location>
        <topology evidence="1">Multi-pass membrane protein</topology>
    </subcellularLocation>
</comment>
<dbReference type="GO" id="GO:0005789">
    <property type="term" value="C:endoplasmic reticulum membrane"/>
    <property type="evidence" value="ECO:0007669"/>
    <property type="project" value="UniProtKB-SubCell"/>
</dbReference>
<gene>
    <name evidence="7" type="primary">HHAT</name>
</gene>
<evidence type="ECO:0000256" key="6">
    <source>
        <dbReference type="ARBA" id="ARBA00038268"/>
    </source>
</evidence>
<keyword evidence="5" id="KW-0472">Membrane</keyword>
<protein>
    <submittedName>
        <fullName evidence="7">Hedgehog acyltransferase</fullName>
    </submittedName>
</protein>
<accession>A0A8C4L465</accession>
<dbReference type="InterPro" id="IPR004299">
    <property type="entry name" value="MBOAT_fam"/>
</dbReference>
<dbReference type="PANTHER" id="PTHR13285">
    <property type="entry name" value="ACYLTRANSFERASE"/>
    <property type="match status" value="1"/>
</dbReference>
<evidence type="ECO:0000256" key="2">
    <source>
        <dbReference type="ARBA" id="ARBA00022692"/>
    </source>
</evidence>
<sequence>MRLDGLTPPPLPRCVSTMFSFTGMWRYVYIPVGGSQHGLLGTLFSTAMTFAFVSYWHGGYDYLWCWAALNWLGVTVENGVWRLVETPCIQHSLAQFFSPQARRRFHAALASCSTSILILSNLVFLGGNQVGKIYWNRIFIQGHMRWTILLEGRPSSIEGGFTQRLETNERCVPRRVESIGHGWPFWLHFLSPVCSCILRGQAFSALDPAPQMPPSFSRVDLFEVRGQSFPISFSPALDIMSSAQKKLNKC</sequence>
<comment type="similarity">
    <text evidence="6">Belongs to the membrane-bound acyltransferase family. HHAT subfamily.</text>
</comment>
<dbReference type="AlphaFoldDB" id="A0A8C4L465"/>
<keyword evidence="3" id="KW-0256">Endoplasmic reticulum</keyword>
<dbReference type="PANTHER" id="PTHR13285:SF20">
    <property type="entry name" value="PROTEIN-CYSTEINE N-PALMITOYLTRANSFERASE HHAT"/>
    <property type="match status" value="1"/>
</dbReference>
<proteinExistence type="inferred from homology"/>
<keyword evidence="2" id="KW-0812">Transmembrane</keyword>
<reference evidence="7" key="1">
    <citation type="submission" date="2023-03" db="UniProtKB">
        <authorList>
            <consortium name="Ensembl"/>
        </authorList>
    </citation>
    <scope>IDENTIFICATION</scope>
</reference>
<organism evidence="7">
    <name type="scientific">Equus asinus asinus</name>
    <dbReference type="NCBI Taxonomy" id="83772"/>
    <lineage>
        <taxon>Eukaryota</taxon>
        <taxon>Metazoa</taxon>
        <taxon>Chordata</taxon>
        <taxon>Craniata</taxon>
        <taxon>Vertebrata</taxon>
        <taxon>Euteleostomi</taxon>
        <taxon>Mammalia</taxon>
        <taxon>Eutheria</taxon>
        <taxon>Laurasiatheria</taxon>
        <taxon>Perissodactyla</taxon>
        <taxon>Equidae</taxon>
        <taxon>Equus</taxon>
    </lineage>
</organism>
<evidence type="ECO:0000256" key="4">
    <source>
        <dbReference type="ARBA" id="ARBA00022989"/>
    </source>
</evidence>
<evidence type="ECO:0000256" key="3">
    <source>
        <dbReference type="ARBA" id="ARBA00022824"/>
    </source>
</evidence>
<name>A0A8C4L465_EQUAS</name>
<evidence type="ECO:0000313" key="7">
    <source>
        <dbReference type="Ensembl" id="ENSEASP00005003528.1"/>
    </source>
</evidence>
<evidence type="ECO:0000256" key="1">
    <source>
        <dbReference type="ARBA" id="ARBA00004477"/>
    </source>
</evidence>
<dbReference type="Ensembl" id="ENSEAST00005003862.1">
    <property type="protein sequence ID" value="ENSEASP00005003528.1"/>
    <property type="gene ID" value="ENSEASG00005002714.1"/>
</dbReference>